<evidence type="ECO:0000313" key="2">
    <source>
        <dbReference type="EMBL" id="CAB9524440.1"/>
    </source>
</evidence>
<evidence type="ECO:0000313" key="3">
    <source>
        <dbReference type="Proteomes" id="UP001153069"/>
    </source>
</evidence>
<comment type="caution">
    <text evidence="2">The sequence shown here is derived from an EMBL/GenBank/DDBJ whole genome shotgun (WGS) entry which is preliminary data.</text>
</comment>
<name>A0A9N8HTP4_9STRA</name>
<reference evidence="2" key="1">
    <citation type="submission" date="2020-06" db="EMBL/GenBank/DDBJ databases">
        <authorList>
            <consortium name="Plant Systems Biology data submission"/>
        </authorList>
    </citation>
    <scope>NUCLEOTIDE SEQUENCE</scope>
    <source>
        <strain evidence="2">D6</strain>
    </source>
</reference>
<evidence type="ECO:0000256" key="1">
    <source>
        <dbReference type="SAM" id="MobiDB-lite"/>
    </source>
</evidence>
<protein>
    <submittedName>
        <fullName evidence="2">Uncharacterized protein</fullName>
    </submittedName>
</protein>
<gene>
    <name evidence="2" type="ORF">SEMRO_1537_G280720.1</name>
</gene>
<keyword evidence="3" id="KW-1185">Reference proteome</keyword>
<feature type="compositionally biased region" description="Basic residues" evidence="1">
    <location>
        <begin position="444"/>
        <end position="455"/>
    </location>
</feature>
<proteinExistence type="predicted"/>
<feature type="region of interest" description="Disordered" evidence="1">
    <location>
        <begin position="435"/>
        <end position="471"/>
    </location>
</feature>
<sequence>MTDNTTPTHVRLADSPYLQDELADVPQESVNGGPSERYHKSNGDKAIDLMAMGIGLKTGDGREVGNTDVEPYASMKFRKKVVATQRNLVEEIKRRCKVDALKQPTCTYWNRKKCVEWLQKNPVSHTGDRAYILMEEKKLYDLLVKAANEKEDKKEKASPWNHPEPYIRLIECMLDETNREKFLAMYNVAERDELDARNSEDRPETIYEAAARLYNDESHLVLSRCLPDLHSTFSDVLECSLNNDHVPSPITPEDVQRRWGDCRAKLIKIIAKWELSGNGFGQRHEGDDEFGHLGEDELQCGDNRANFLDSQTKEHILYLWHIADQEEVLKHVMAVIAESSSATSTSCASVAGSDASASARKRRKEDRELAFFRAKMGLAMTSMSRAALFKELRELQDKEMDYQIKLLEASSSKMIDIYSKRVKVLAGQIDICQETIDEMDKEPPKKKKKSNKKKSIYIDSDDDSDDGDEED</sequence>
<organism evidence="2 3">
    <name type="scientific">Seminavis robusta</name>
    <dbReference type="NCBI Taxonomy" id="568900"/>
    <lineage>
        <taxon>Eukaryota</taxon>
        <taxon>Sar</taxon>
        <taxon>Stramenopiles</taxon>
        <taxon>Ochrophyta</taxon>
        <taxon>Bacillariophyta</taxon>
        <taxon>Bacillariophyceae</taxon>
        <taxon>Bacillariophycidae</taxon>
        <taxon>Naviculales</taxon>
        <taxon>Naviculaceae</taxon>
        <taxon>Seminavis</taxon>
    </lineage>
</organism>
<accession>A0A9N8HTP4</accession>
<dbReference type="Proteomes" id="UP001153069">
    <property type="component" value="Unassembled WGS sequence"/>
</dbReference>
<dbReference type="EMBL" id="CAICTM010001535">
    <property type="protein sequence ID" value="CAB9524440.1"/>
    <property type="molecule type" value="Genomic_DNA"/>
</dbReference>
<dbReference type="AlphaFoldDB" id="A0A9N8HTP4"/>
<feature type="compositionally biased region" description="Acidic residues" evidence="1">
    <location>
        <begin position="459"/>
        <end position="471"/>
    </location>
</feature>